<protein>
    <submittedName>
        <fullName evidence="2">Uncharacterized protein</fullName>
    </submittedName>
</protein>
<proteinExistence type="predicted"/>
<dbReference type="Proteomes" id="UP001196413">
    <property type="component" value="Unassembled WGS sequence"/>
</dbReference>
<organism evidence="2 3">
    <name type="scientific">Parelaphostrongylus tenuis</name>
    <name type="common">Meningeal worm</name>
    <dbReference type="NCBI Taxonomy" id="148309"/>
    <lineage>
        <taxon>Eukaryota</taxon>
        <taxon>Metazoa</taxon>
        <taxon>Ecdysozoa</taxon>
        <taxon>Nematoda</taxon>
        <taxon>Chromadorea</taxon>
        <taxon>Rhabditida</taxon>
        <taxon>Rhabditina</taxon>
        <taxon>Rhabditomorpha</taxon>
        <taxon>Strongyloidea</taxon>
        <taxon>Metastrongylidae</taxon>
        <taxon>Parelaphostrongylus</taxon>
    </lineage>
</organism>
<accession>A0AAD5WI72</accession>
<feature type="chain" id="PRO_5042175726" evidence="1">
    <location>
        <begin position="20"/>
        <end position="58"/>
    </location>
</feature>
<evidence type="ECO:0000313" key="2">
    <source>
        <dbReference type="EMBL" id="KAJ1371257.1"/>
    </source>
</evidence>
<comment type="caution">
    <text evidence="2">The sequence shown here is derived from an EMBL/GenBank/DDBJ whole genome shotgun (WGS) entry which is preliminary data.</text>
</comment>
<evidence type="ECO:0000313" key="3">
    <source>
        <dbReference type="Proteomes" id="UP001196413"/>
    </source>
</evidence>
<feature type="signal peptide" evidence="1">
    <location>
        <begin position="1"/>
        <end position="19"/>
    </location>
</feature>
<keyword evidence="1" id="KW-0732">Signal</keyword>
<reference evidence="2" key="1">
    <citation type="submission" date="2021-06" db="EMBL/GenBank/DDBJ databases">
        <title>Parelaphostrongylus tenuis whole genome reference sequence.</title>
        <authorList>
            <person name="Garwood T.J."/>
            <person name="Larsen P.A."/>
            <person name="Fountain-Jones N.M."/>
            <person name="Garbe J.R."/>
            <person name="Macchietto M.G."/>
            <person name="Kania S.A."/>
            <person name="Gerhold R.W."/>
            <person name="Richards J.E."/>
            <person name="Wolf T.M."/>
        </authorList>
    </citation>
    <scope>NUCLEOTIDE SEQUENCE</scope>
    <source>
        <strain evidence="2">MNPRO001-30</strain>
        <tissue evidence="2">Meninges</tissue>
    </source>
</reference>
<keyword evidence="3" id="KW-1185">Reference proteome</keyword>
<dbReference type="EMBL" id="JAHQIW010006941">
    <property type="protein sequence ID" value="KAJ1371257.1"/>
    <property type="molecule type" value="Genomic_DNA"/>
</dbReference>
<gene>
    <name evidence="2" type="ORF">KIN20_033171</name>
</gene>
<sequence length="58" mass="6871">MHVHFANLMCFHCSISVLGHLCISRVASFEYIRHDLLRFLQLSRAVKRSFYKSDVEEE</sequence>
<name>A0AAD5WI72_PARTN</name>
<dbReference type="AlphaFoldDB" id="A0AAD5WI72"/>
<evidence type="ECO:0000256" key="1">
    <source>
        <dbReference type="SAM" id="SignalP"/>
    </source>
</evidence>